<comment type="caution">
    <text evidence="1">The sequence shown here is derived from an EMBL/GenBank/DDBJ whole genome shotgun (WGS) entry which is preliminary data.</text>
</comment>
<name>A0A3A5MST9_9MICO</name>
<dbReference type="RefSeq" id="WP_119972285.1">
    <property type="nucleotide sequence ID" value="NZ_JBHSQA010000024.1"/>
</dbReference>
<dbReference type="EMBL" id="QZVS01000063">
    <property type="protein sequence ID" value="RJT90188.1"/>
    <property type="molecule type" value="Genomic_DNA"/>
</dbReference>
<keyword evidence="2" id="KW-1185">Reference proteome</keyword>
<dbReference type="AlphaFoldDB" id="A0A3A5MST9"/>
<protein>
    <submittedName>
        <fullName evidence="1">Abi family protein</fullName>
    </submittedName>
</protein>
<organism evidence="1 2">
    <name type="scientific">Cryobacterium melibiosiphilum</name>
    <dbReference type="NCBI Taxonomy" id="995039"/>
    <lineage>
        <taxon>Bacteria</taxon>
        <taxon>Bacillati</taxon>
        <taxon>Actinomycetota</taxon>
        <taxon>Actinomycetes</taxon>
        <taxon>Micrococcales</taxon>
        <taxon>Microbacteriaceae</taxon>
        <taxon>Cryobacterium</taxon>
    </lineage>
</organism>
<sequence>MAEYTKKWLSVDEQVDKLKSRGVEVRDLESCRGLLQAVGYYRLTGYLYPFRESEPYVDDAGRSRFHILNRYRAGTSVDDAAALIDFDRRLRMLVLEGIERIEISFRMQVGYVLGRQSAFAHADPANFVDSFTEAPIDSVTGETLPSKHEQWLERVKARQAESDEAFVAHFRQKYNDEMPIWALTEILELGHLGRLYSGLNNSFATEIAAAYGAPSKKVMGSWISSLNYVRNVSAHHARLFNRKLVSAPARPSHGQVPLLGHLKDAASAKQVFGLYNALAVMSYLLRSIDANSGWSARVVDLMGSFPSSAYLTTESMGAPEGWSDLELWRAQ</sequence>
<accession>A0A3A5MST9</accession>
<dbReference type="Proteomes" id="UP000272015">
    <property type="component" value="Unassembled WGS sequence"/>
</dbReference>
<gene>
    <name evidence="1" type="ORF">D6T64_04505</name>
</gene>
<evidence type="ECO:0000313" key="2">
    <source>
        <dbReference type="Proteomes" id="UP000272015"/>
    </source>
</evidence>
<dbReference type="OrthoDB" id="5363652at2"/>
<dbReference type="InterPro" id="IPR017034">
    <property type="entry name" value="Abi_system_AbiD/AbiF"/>
</dbReference>
<dbReference type="Pfam" id="PF07751">
    <property type="entry name" value="Abi_2"/>
    <property type="match status" value="1"/>
</dbReference>
<dbReference type="PIRSF" id="PIRSF034934">
    <property type="entry name" value="AbiF_AbiD"/>
    <property type="match status" value="1"/>
</dbReference>
<dbReference type="InterPro" id="IPR011664">
    <property type="entry name" value="Abi_system_AbiD/AbiF-like"/>
</dbReference>
<evidence type="ECO:0000313" key="1">
    <source>
        <dbReference type="EMBL" id="RJT90188.1"/>
    </source>
</evidence>
<reference evidence="1 2" key="1">
    <citation type="submission" date="2018-09" db="EMBL/GenBank/DDBJ databases">
        <title>Novel species of Cryobacterium.</title>
        <authorList>
            <person name="Liu Q."/>
            <person name="Xin Y.-H."/>
        </authorList>
    </citation>
    <scope>NUCLEOTIDE SEQUENCE [LARGE SCALE GENOMIC DNA]</scope>
    <source>
        <strain evidence="1 2">Hh39</strain>
    </source>
</reference>
<proteinExistence type="predicted"/>